<evidence type="ECO:0000313" key="22">
    <source>
        <dbReference type="EMBL" id="BBA85144.1"/>
    </source>
</evidence>
<dbReference type="Gene3D" id="3.40.50.1970">
    <property type="match status" value="1"/>
</dbReference>
<dbReference type="EC" id="4.2.3.4" evidence="8 19"/>
<keyword evidence="16 19" id="KW-0057">Aromatic amino acid biosynthesis</keyword>
<dbReference type="CDD" id="cd08195">
    <property type="entry name" value="DHQS"/>
    <property type="match status" value="1"/>
</dbReference>
<comment type="cofactor">
    <cofactor evidence="19">
        <name>Co(2+)</name>
        <dbReference type="ChEBI" id="CHEBI:48828"/>
    </cofactor>
    <cofactor evidence="19">
        <name>Zn(2+)</name>
        <dbReference type="ChEBI" id="CHEBI:29105"/>
    </cofactor>
    <text evidence="19">Binds 1 divalent metal cation per subunit. Can use either Co(2+) or Zn(2+).</text>
</comment>
<organism evidence="22 23">
    <name type="scientific">endosymbiont of Rhynchophorus ferrugineus</name>
    <dbReference type="NCBI Taxonomy" id="1972133"/>
    <lineage>
        <taxon>Bacteria</taxon>
        <taxon>Pseudomonadati</taxon>
        <taxon>Pseudomonadota</taxon>
        <taxon>Gammaproteobacteria</taxon>
        <taxon>Candidatus Nardonella</taxon>
    </lineage>
</organism>
<dbReference type="PANTHER" id="PTHR43622:SF7">
    <property type="entry name" value="3-DEHYDROQUINATE SYNTHASE, CHLOROPLASTIC"/>
    <property type="match status" value="1"/>
</dbReference>
<feature type="binding site" evidence="19">
    <location>
        <position position="186"/>
    </location>
    <ligand>
        <name>Zn(2+)</name>
        <dbReference type="ChEBI" id="CHEBI:29105"/>
    </ligand>
</feature>
<evidence type="ECO:0000256" key="10">
    <source>
        <dbReference type="ARBA" id="ARBA00022490"/>
    </source>
</evidence>
<dbReference type="InterPro" id="IPR056179">
    <property type="entry name" value="DHQS_C"/>
</dbReference>
<dbReference type="GO" id="GO:0009073">
    <property type="term" value="P:aromatic amino acid family biosynthetic process"/>
    <property type="evidence" value="ECO:0007669"/>
    <property type="project" value="UniProtKB-KW"/>
</dbReference>
<evidence type="ECO:0000256" key="2">
    <source>
        <dbReference type="ARBA" id="ARBA00001911"/>
    </source>
</evidence>
<keyword evidence="23" id="KW-1185">Reference proteome</keyword>
<protein>
    <recommendedName>
        <fullName evidence="9 19">3-dehydroquinate synthase</fullName>
        <shortName evidence="19">DHQS</shortName>
        <ecNumber evidence="8 19">4.2.3.4</ecNumber>
    </recommendedName>
</protein>
<reference evidence="22 23" key="1">
    <citation type="journal article" date="2017" name="Proc. Natl. Acad. Sci. U.S.A.">
        <title>Small genome symbiont underlies cuticle hardness in beetles.</title>
        <authorList>
            <person name="Anbutsu H."/>
            <person name="Moriyama M."/>
            <person name="Nikoh N."/>
            <person name="Hosokawa T."/>
            <person name="Futahashi R."/>
            <person name="Tanahashi M."/>
            <person name="Meng X.Y."/>
            <person name="Kuriwada T."/>
            <person name="Mori N."/>
            <person name="Oshima K."/>
            <person name="Hattori M."/>
            <person name="Fujie M."/>
            <person name="Satoh N."/>
            <person name="Maeda T."/>
            <person name="Shigenobu S."/>
            <person name="Koga R."/>
            <person name="Fukatsu T."/>
        </authorList>
    </citation>
    <scope>NUCLEOTIDE SEQUENCE [LARGE SCALE GENOMIC DNA]</scope>
    <source>
        <strain evidence="22">NARRFE1</strain>
    </source>
</reference>
<evidence type="ECO:0000256" key="3">
    <source>
        <dbReference type="ARBA" id="ARBA00001947"/>
    </source>
</evidence>
<evidence type="ECO:0000256" key="17">
    <source>
        <dbReference type="ARBA" id="ARBA00023239"/>
    </source>
</evidence>
<evidence type="ECO:0000259" key="20">
    <source>
        <dbReference type="Pfam" id="PF01761"/>
    </source>
</evidence>
<comment type="catalytic activity">
    <reaction evidence="1 19">
        <text>7-phospho-2-dehydro-3-deoxy-D-arabino-heptonate = 3-dehydroquinate + phosphate</text>
        <dbReference type="Rhea" id="RHEA:21968"/>
        <dbReference type="ChEBI" id="CHEBI:32364"/>
        <dbReference type="ChEBI" id="CHEBI:43474"/>
        <dbReference type="ChEBI" id="CHEBI:58394"/>
        <dbReference type="EC" id="4.2.3.4"/>
    </reaction>
</comment>
<keyword evidence="10 19" id="KW-0963">Cytoplasm</keyword>
<evidence type="ECO:0000256" key="16">
    <source>
        <dbReference type="ARBA" id="ARBA00023141"/>
    </source>
</evidence>
<dbReference type="Pfam" id="PF24621">
    <property type="entry name" value="DHQS_C"/>
    <property type="match status" value="1"/>
</dbReference>
<dbReference type="SUPFAM" id="SSF56796">
    <property type="entry name" value="Dehydroquinate synthase-like"/>
    <property type="match status" value="1"/>
</dbReference>
<evidence type="ECO:0000256" key="9">
    <source>
        <dbReference type="ARBA" id="ARBA00017684"/>
    </source>
</evidence>
<feature type="domain" description="3-dehydroquinate synthase C-terminal" evidence="21">
    <location>
        <begin position="183"/>
        <end position="328"/>
    </location>
</feature>
<dbReference type="GO" id="GO:0000166">
    <property type="term" value="F:nucleotide binding"/>
    <property type="evidence" value="ECO:0007669"/>
    <property type="project" value="UniProtKB-KW"/>
</dbReference>
<dbReference type="GO" id="GO:0008652">
    <property type="term" value="P:amino acid biosynthetic process"/>
    <property type="evidence" value="ECO:0007669"/>
    <property type="project" value="UniProtKB-KW"/>
</dbReference>
<evidence type="ECO:0000256" key="15">
    <source>
        <dbReference type="ARBA" id="ARBA00023027"/>
    </source>
</evidence>
<feature type="binding site" evidence="19">
    <location>
        <begin position="171"/>
        <end position="174"/>
    </location>
    <ligand>
        <name>NAD(+)</name>
        <dbReference type="ChEBI" id="CHEBI:57540"/>
    </ligand>
</feature>
<dbReference type="Pfam" id="PF01761">
    <property type="entry name" value="DHQ_synthase"/>
    <property type="match status" value="1"/>
</dbReference>
<dbReference type="InterPro" id="IPR030960">
    <property type="entry name" value="DHQS/DOIS_N"/>
</dbReference>
<dbReference type="GO" id="GO:0009423">
    <property type="term" value="P:chorismate biosynthetic process"/>
    <property type="evidence" value="ECO:0007669"/>
    <property type="project" value="UniProtKB-UniRule"/>
</dbReference>
<dbReference type="Gene3D" id="1.20.1090.10">
    <property type="entry name" value="Dehydroquinate synthase-like - alpha domain"/>
    <property type="match status" value="1"/>
</dbReference>
<comment type="function">
    <text evidence="4 19">Catalyzes the conversion of 3-deoxy-D-arabino-heptulosonate 7-phosphate (DAHP) to dehydroquinate (DHQ).</text>
</comment>
<evidence type="ECO:0000256" key="7">
    <source>
        <dbReference type="ARBA" id="ARBA00005412"/>
    </source>
</evidence>
<keyword evidence="13 19" id="KW-0547">Nucleotide-binding</keyword>
<dbReference type="InterPro" id="IPR050071">
    <property type="entry name" value="Dehydroquinate_synthase"/>
</dbReference>
<proteinExistence type="inferred from homology"/>
<dbReference type="NCBIfam" id="TIGR01357">
    <property type="entry name" value="aroB"/>
    <property type="match status" value="1"/>
</dbReference>
<dbReference type="KEGG" id="eor:NARRFE1_02090"/>
<sequence length="363" mass="41815">MYELNISLQNSNYHIKIGFNILESIISKLYNYFDIKNKFIIITNNVLYKLYFRNIEKIFKKYHLLIDYIVIEDGEKNKSLFTSNNIFTYLLHKNYNRNIILVSLGGGVIGDITGFVSSIYQRGVKYIHIPTTLLSQVDSSIGGKTGVNHPLGKNMIGSFYQPSLVIIDTLFLKTLPNREYISGFSEIIKYGIIKDNSFFCWLENNYKKLLNLDLDIISECIYKSCLIKSNIISLDEKETKNLRSLLNLGHTYGHAIESFLGYGNLLHGEAISIGIIMASNLSFITKNISYEVLERIINIMKMFNINTERPNNMEYQDYIFYMKKDKKNSNSGINIVVPTNIGESKILFNVSESLIKNSIYYNK</sequence>
<evidence type="ECO:0000256" key="13">
    <source>
        <dbReference type="ARBA" id="ARBA00022741"/>
    </source>
</evidence>
<dbReference type="EMBL" id="AP018161">
    <property type="protein sequence ID" value="BBA85144.1"/>
    <property type="molecule type" value="Genomic_DNA"/>
</dbReference>
<keyword evidence="11 19" id="KW-0028">Amino-acid biosynthesis</keyword>
<comment type="cofactor">
    <cofactor evidence="3">
        <name>Zn(2+)</name>
        <dbReference type="ChEBI" id="CHEBI:29105"/>
    </cofactor>
</comment>
<dbReference type="RefSeq" id="WP_148708491.1">
    <property type="nucleotide sequence ID" value="NZ_AP018161.1"/>
</dbReference>
<dbReference type="PIRSF" id="PIRSF001455">
    <property type="entry name" value="DHQ_synth"/>
    <property type="match status" value="1"/>
</dbReference>
<evidence type="ECO:0000256" key="5">
    <source>
        <dbReference type="ARBA" id="ARBA00004496"/>
    </source>
</evidence>
<evidence type="ECO:0000256" key="19">
    <source>
        <dbReference type="HAMAP-Rule" id="MF_00110"/>
    </source>
</evidence>
<evidence type="ECO:0000256" key="8">
    <source>
        <dbReference type="ARBA" id="ARBA00013031"/>
    </source>
</evidence>
<name>A0A2Z5TQ05_9GAMM</name>
<evidence type="ECO:0000256" key="4">
    <source>
        <dbReference type="ARBA" id="ARBA00003485"/>
    </source>
</evidence>
<comment type="similarity">
    <text evidence="7 19">Belongs to the sugar phosphate cyclases superfamily. Dehydroquinate synthase family.</text>
</comment>
<dbReference type="FunFam" id="3.40.50.1970:FF:000007">
    <property type="entry name" value="Pentafunctional AROM polypeptide"/>
    <property type="match status" value="1"/>
</dbReference>
<evidence type="ECO:0000256" key="11">
    <source>
        <dbReference type="ARBA" id="ARBA00022605"/>
    </source>
</evidence>
<keyword evidence="12 19" id="KW-0479">Metal-binding</keyword>
<dbReference type="GO" id="GO:0003856">
    <property type="term" value="F:3-dehydroquinate synthase activity"/>
    <property type="evidence" value="ECO:0007669"/>
    <property type="project" value="UniProtKB-UniRule"/>
</dbReference>
<evidence type="ECO:0000259" key="21">
    <source>
        <dbReference type="Pfam" id="PF24621"/>
    </source>
</evidence>
<feature type="binding site" evidence="19">
    <location>
        <begin position="107"/>
        <end position="111"/>
    </location>
    <ligand>
        <name>NAD(+)</name>
        <dbReference type="ChEBI" id="CHEBI:57540"/>
    </ligand>
</feature>
<feature type="binding site" evidence="19">
    <location>
        <position position="144"/>
    </location>
    <ligand>
        <name>NAD(+)</name>
        <dbReference type="ChEBI" id="CHEBI:57540"/>
    </ligand>
</feature>
<keyword evidence="17 19" id="KW-0456">Lyase</keyword>
<accession>A0A2Z5TQ05</accession>
<gene>
    <name evidence="19 22" type="primary">aroB</name>
    <name evidence="22" type="ORF">NARRFE1_02090</name>
</gene>
<feature type="domain" description="3-dehydroquinate synthase N-terminal" evidence="20">
    <location>
        <begin position="69"/>
        <end position="181"/>
    </location>
</feature>
<dbReference type="HAMAP" id="MF_00110">
    <property type="entry name" value="DHQ_synthase"/>
    <property type="match status" value="1"/>
</dbReference>
<feature type="binding site" evidence="19">
    <location>
        <begin position="73"/>
        <end position="78"/>
    </location>
    <ligand>
        <name>NAD(+)</name>
        <dbReference type="ChEBI" id="CHEBI:57540"/>
    </ligand>
</feature>
<dbReference type="GO" id="GO:0005737">
    <property type="term" value="C:cytoplasm"/>
    <property type="evidence" value="ECO:0007669"/>
    <property type="project" value="UniProtKB-SubCell"/>
</dbReference>
<feature type="binding site" evidence="19">
    <location>
        <position position="250"/>
    </location>
    <ligand>
        <name>Zn(2+)</name>
        <dbReference type="ChEBI" id="CHEBI:29105"/>
    </ligand>
</feature>
<feature type="binding site" evidence="19">
    <location>
        <begin position="131"/>
        <end position="132"/>
    </location>
    <ligand>
        <name>NAD(+)</name>
        <dbReference type="ChEBI" id="CHEBI:57540"/>
    </ligand>
</feature>
<evidence type="ECO:0000313" key="23">
    <source>
        <dbReference type="Proteomes" id="UP000289537"/>
    </source>
</evidence>
<evidence type="ECO:0000256" key="6">
    <source>
        <dbReference type="ARBA" id="ARBA00004661"/>
    </source>
</evidence>
<evidence type="ECO:0000256" key="12">
    <source>
        <dbReference type="ARBA" id="ARBA00022723"/>
    </source>
</evidence>
<evidence type="ECO:0000256" key="18">
    <source>
        <dbReference type="ARBA" id="ARBA00023285"/>
    </source>
</evidence>
<evidence type="ECO:0000256" key="14">
    <source>
        <dbReference type="ARBA" id="ARBA00022833"/>
    </source>
</evidence>
<dbReference type="InterPro" id="IPR016037">
    <property type="entry name" value="DHQ_synth_AroB"/>
</dbReference>
<comment type="pathway">
    <text evidence="6 19">Metabolic intermediate biosynthesis; chorismate biosynthesis; chorismate from D-erythrose 4-phosphate and phosphoenolpyruvate: step 2/7.</text>
</comment>
<evidence type="ECO:0000256" key="1">
    <source>
        <dbReference type="ARBA" id="ARBA00001393"/>
    </source>
</evidence>
<dbReference type="AlphaFoldDB" id="A0A2Z5TQ05"/>
<dbReference type="GO" id="GO:0046872">
    <property type="term" value="F:metal ion binding"/>
    <property type="evidence" value="ECO:0007669"/>
    <property type="project" value="UniProtKB-KW"/>
</dbReference>
<dbReference type="OrthoDB" id="9806583at2"/>
<dbReference type="PANTHER" id="PTHR43622">
    <property type="entry name" value="3-DEHYDROQUINATE SYNTHASE"/>
    <property type="match status" value="1"/>
</dbReference>
<dbReference type="UniPathway" id="UPA00053">
    <property type="reaction ID" value="UER00085"/>
</dbReference>
<feature type="binding site" evidence="19">
    <location>
        <position position="267"/>
    </location>
    <ligand>
        <name>Zn(2+)</name>
        <dbReference type="ChEBI" id="CHEBI:29105"/>
    </ligand>
</feature>
<comment type="cofactor">
    <cofactor evidence="2 19">
        <name>NAD(+)</name>
        <dbReference type="ChEBI" id="CHEBI:57540"/>
    </cofactor>
</comment>
<feature type="binding site" evidence="19">
    <location>
        <position position="153"/>
    </location>
    <ligand>
        <name>NAD(+)</name>
        <dbReference type="ChEBI" id="CHEBI:57540"/>
    </ligand>
</feature>
<keyword evidence="14 19" id="KW-0862">Zinc</keyword>
<comment type="subcellular location">
    <subcellularLocation>
        <location evidence="5 19">Cytoplasm</location>
    </subcellularLocation>
</comment>
<dbReference type="Proteomes" id="UP000289537">
    <property type="component" value="Chromosome"/>
</dbReference>
<keyword evidence="18 19" id="KW-0170">Cobalt</keyword>
<dbReference type="InterPro" id="IPR030963">
    <property type="entry name" value="DHQ_synth_fam"/>
</dbReference>
<keyword evidence="15 19" id="KW-0520">NAD</keyword>